<keyword evidence="4" id="KW-0804">Transcription</keyword>
<keyword evidence="7" id="KW-1185">Reference proteome</keyword>
<dbReference type="InterPro" id="IPR036390">
    <property type="entry name" value="WH_DNA-bd_sf"/>
</dbReference>
<evidence type="ECO:0000259" key="5">
    <source>
        <dbReference type="PROSITE" id="PS50931"/>
    </source>
</evidence>
<dbReference type="PANTHER" id="PTHR30419">
    <property type="entry name" value="HTH-TYPE TRANSCRIPTIONAL REGULATOR YBHD"/>
    <property type="match status" value="1"/>
</dbReference>
<gene>
    <name evidence="6" type="ORF">IV88_GL000583</name>
</gene>
<dbReference type="GO" id="GO:0003677">
    <property type="term" value="F:DNA binding"/>
    <property type="evidence" value="ECO:0007669"/>
    <property type="project" value="UniProtKB-KW"/>
</dbReference>
<comment type="similarity">
    <text evidence="1">Belongs to the LysR transcriptional regulatory family.</text>
</comment>
<dbReference type="InterPro" id="IPR036388">
    <property type="entry name" value="WH-like_DNA-bd_sf"/>
</dbReference>
<dbReference type="EMBL" id="JQCQ01000002">
    <property type="protein sequence ID" value="KRO26123.1"/>
    <property type="molecule type" value="Genomic_DNA"/>
</dbReference>
<dbReference type="PATRIC" id="fig|480391.4.peg.591"/>
<sequence length="301" mass="34231">MNIREIEYFHDLVKQKNFSLVAKNFQVSQPTITLAIKRLEKELGATLFTRDPGRNQLRVTISGQQFDEHAISILHHLKVAQNEINNINQQKIVLGLPPIITQKFFPSIAAKLEDEKLLEQIIPIERGSAELIKLLENGTIDMALLGSTSPIDHEQLYSQEFARSSFKIIVGDKSPFANKKKIRFSELRNESFITLDEQSVHAKAIKQFSHMAHFRPKIIYQSNNPGVVQKMVENNVGIGFISEIAIFQRVHVLDLVDDDQPVFHISLAYRNDHLLTPAQQEIVEVITGLEGEHMVGRTEKP</sequence>
<dbReference type="PROSITE" id="PS50931">
    <property type="entry name" value="HTH_LYSR"/>
    <property type="match status" value="1"/>
</dbReference>
<dbReference type="OrthoDB" id="9803735at2"/>
<name>A0A0R2NN68_9LACO</name>
<evidence type="ECO:0000256" key="1">
    <source>
        <dbReference type="ARBA" id="ARBA00009437"/>
    </source>
</evidence>
<proteinExistence type="inferred from homology"/>
<dbReference type="GO" id="GO:0003700">
    <property type="term" value="F:DNA-binding transcription factor activity"/>
    <property type="evidence" value="ECO:0007669"/>
    <property type="project" value="InterPro"/>
</dbReference>
<comment type="caution">
    <text evidence="6">The sequence shown here is derived from an EMBL/GenBank/DDBJ whole genome shotgun (WGS) entry which is preliminary data.</text>
</comment>
<dbReference type="GO" id="GO:0005829">
    <property type="term" value="C:cytosol"/>
    <property type="evidence" value="ECO:0007669"/>
    <property type="project" value="TreeGrafter"/>
</dbReference>
<dbReference type="Proteomes" id="UP000051249">
    <property type="component" value="Unassembled WGS sequence"/>
</dbReference>
<evidence type="ECO:0000256" key="4">
    <source>
        <dbReference type="ARBA" id="ARBA00023163"/>
    </source>
</evidence>
<accession>A0A0R2NN68</accession>
<dbReference type="PANTHER" id="PTHR30419:SF25">
    <property type="entry name" value="HTH-TYPE TRANSCRIPTIONAL REGULATOR YTLI"/>
    <property type="match status" value="1"/>
</dbReference>
<dbReference type="PRINTS" id="PR00039">
    <property type="entry name" value="HTHLYSR"/>
</dbReference>
<dbReference type="SUPFAM" id="SSF53850">
    <property type="entry name" value="Periplasmic binding protein-like II"/>
    <property type="match status" value="1"/>
</dbReference>
<organism evidence="6 7">
    <name type="scientific">Pediococcus argentinicus</name>
    <dbReference type="NCBI Taxonomy" id="480391"/>
    <lineage>
        <taxon>Bacteria</taxon>
        <taxon>Bacillati</taxon>
        <taxon>Bacillota</taxon>
        <taxon>Bacilli</taxon>
        <taxon>Lactobacillales</taxon>
        <taxon>Lactobacillaceae</taxon>
        <taxon>Pediococcus</taxon>
    </lineage>
</organism>
<dbReference type="InterPro" id="IPR005119">
    <property type="entry name" value="LysR_subst-bd"/>
</dbReference>
<evidence type="ECO:0000313" key="7">
    <source>
        <dbReference type="Proteomes" id="UP000051249"/>
    </source>
</evidence>
<dbReference type="RefSeq" id="WP_057797700.1">
    <property type="nucleotide sequence ID" value="NZ_BJZZ01000002.1"/>
</dbReference>
<dbReference type="SUPFAM" id="SSF46785">
    <property type="entry name" value="Winged helix' DNA-binding domain"/>
    <property type="match status" value="1"/>
</dbReference>
<keyword evidence="3" id="KW-0238">DNA-binding</keyword>
<dbReference type="AlphaFoldDB" id="A0A0R2NN68"/>
<keyword evidence="2" id="KW-0805">Transcription regulation</keyword>
<dbReference type="Gene3D" id="1.10.10.10">
    <property type="entry name" value="Winged helix-like DNA-binding domain superfamily/Winged helix DNA-binding domain"/>
    <property type="match status" value="1"/>
</dbReference>
<dbReference type="Pfam" id="PF00126">
    <property type="entry name" value="HTH_1"/>
    <property type="match status" value="1"/>
</dbReference>
<feature type="domain" description="HTH lysR-type" evidence="5">
    <location>
        <begin position="1"/>
        <end position="60"/>
    </location>
</feature>
<dbReference type="InterPro" id="IPR050950">
    <property type="entry name" value="HTH-type_LysR_regulators"/>
</dbReference>
<dbReference type="Gene3D" id="3.40.190.290">
    <property type="match status" value="1"/>
</dbReference>
<evidence type="ECO:0000256" key="2">
    <source>
        <dbReference type="ARBA" id="ARBA00023015"/>
    </source>
</evidence>
<reference evidence="6 7" key="1">
    <citation type="journal article" date="2015" name="Genome Announc.">
        <title>Expanding the biotechnology potential of lactobacilli through comparative genomics of 213 strains and associated genera.</title>
        <authorList>
            <person name="Sun Z."/>
            <person name="Harris H.M."/>
            <person name="McCann A."/>
            <person name="Guo C."/>
            <person name="Argimon S."/>
            <person name="Zhang W."/>
            <person name="Yang X."/>
            <person name="Jeffery I.B."/>
            <person name="Cooney J.C."/>
            <person name="Kagawa T.F."/>
            <person name="Liu W."/>
            <person name="Song Y."/>
            <person name="Salvetti E."/>
            <person name="Wrobel A."/>
            <person name="Rasinkangas P."/>
            <person name="Parkhill J."/>
            <person name="Rea M.C."/>
            <person name="O'Sullivan O."/>
            <person name="Ritari J."/>
            <person name="Douillard F.P."/>
            <person name="Paul Ross R."/>
            <person name="Yang R."/>
            <person name="Briner A.E."/>
            <person name="Felis G.E."/>
            <person name="de Vos W.M."/>
            <person name="Barrangou R."/>
            <person name="Klaenhammer T.R."/>
            <person name="Caufield P.W."/>
            <person name="Cui Y."/>
            <person name="Zhang H."/>
            <person name="O'Toole P.W."/>
        </authorList>
    </citation>
    <scope>NUCLEOTIDE SEQUENCE [LARGE SCALE GENOMIC DNA]</scope>
    <source>
        <strain evidence="6 7">DSM 23026</strain>
    </source>
</reference>
<evidence type="ECO:0000256" key="3">
    <source>
        <dbReference type="ARBA" id="ARBA00023125"/>
    </source>
</evidence>
<protein>
    <submittedName>
        <fullName evidence="6">MleR protein</fullName>
    </submittedName>
</protein>
<evidence type="ECO:0000313" key="6">
    <source>
        <dbReference type="EMBL" id="KRO26123.1"/>
    </source>
</evidence>
<dbReference type="Pfam" id="PF03466">
    <property type="entry name" value="LysR_substrate"/>
    <property type="match status" value="1"/>
</dbReference>
<dbReference type="InterPro" id="IPR000847">
    <property type="entry name" value="LysR_HTH_N"/>
</dbReference>